<protein>
    <submittedName>
        <fullName evidence="1">Calcipressin-domain-containing protein</fullName>
    </submittedName>
</protein>
<gene>
    <name evidence="1" type="ORF">V1525DRAFT_401015</name>
</gene>
<accession>A0ACC3T485</accession>
<reference evidence="2" key="1">
    <citation type="journal article" date="2024" name="Front. Bioeng. Biotechnol.">
        <title>Genome-scale model development and genomic sequencing of the oleaginous clade Lipomyces.</title>
        <authorList>
            <person name="Czajka J.J."/>
            <person name="Han Y."/>
            <person name="Kim J."/>
            <person name="Mondo S.J."/>
            <person name="Hofstad B.A."/>
            <person name="Robles A."/>
            <person name="Haridas S."/>
            <person name="Riley R."/>
            <person name="LaButti K."/>
            <person name="Pangilinan J."/>
            <person name="Andreopoulos W."/>
            <person name="Lipzen A."/>
            <person name="Yan J."/>
            <person name="Wang M."/>
            <person name="Ng V."/>
            <person name="Grigoriev I.V."/>
            <person name="Spatafora J.W."/>
            <person name="Magnuson J.K."/>
            <person name="Baker S.E."/>
            <person name="Pomraning K.R."/>
        </authorList>
    </citation>
    <scope>NUCLEOTIDE SEQUENCE [LARGE SCALE GENOMIC DNA]</scope>
    <source>
        <strain evidence="2">CBS 7786</strain>
    </source>
</reference>
<organism evidence="1 2">
    <name type="scientific">Lipomyces kononenkoae</name>
    <name type="common">Yeast</name>
    <dbReference type="NCBI Taxonomy" id="34357"/>
    <lineage>
        <taxon>Eukaryota</taxon>
        <taxon>Fungi</taxon>
        <taxon>Dikarya</taxon>
        <taxon>Ascomycota</taxon>
        <taxon>Saccharomycotina</taxon>
        <taxon>Lipomycetes</taxon>
        <taxon>Lipomycetales</taxon>
        <taxon>Lipomycetaceae</taxon>
        <taxon>Lipomyces</taxon>
    </lineage>
</organism>
<name>A0ACC3T485_LIPKO</name>
<evidence type="ECO:0000313" key="1">
    <source>
        <dbReference type="EMBL" id="KAK9238421.1"/>
    </source>
</evidence>
<proteinExistence type="predicted"/>
<evidence type="ECO:0000313" key="2">
    <source>
        <dbReference type="Proteomes" id="UP001433508"/>
    </source>
</evidence>
<dbReference type="Proteomes" id="UP001433508">
    <property type="component" value="Unassembled WGS sequence"/>
</dbReference>
<dbReference type="EMBL" id="MU971356">
    <property type="protein sequence ID" value="KAK9238421.1"/>
    <property type="molecule type" value="Genomic_DNA"/>
</dbReference>
<comment type="caution">
    <text evidence="1">The sequence shown here is derived from an EMBL/GenBank/DDBJ whole genome shotgun (WGS) entry which is preliminary data.</text>
</comment>
<keyword evidence="2" id="KW-1185">Reference proteome</keyword>
<sequence>MSSSSLEEGVAPLSSLLLSERPTASSSSPSEVQESISGPTPVNSSPASVPRISESNTLVFAGLSRNDDFESDRLLKMRSQVESVSSGSLIHWGPVPSFGRIFTVLKSTADALEVRMKLDGEICNSAGSRIQIYFADYTPIEPLLLKNRKGPMSEIERQRDTIHLQLPDPGRLLLISPPPSPPVGWESQLESPPNTNVGFPEEVLNAALAKLIRTEPENESEDLQSPVTLRRNLRSEFQGACGAKFDLYSDIPSCESSPRSPSVVIMPPDDSHGKPGIIVSDFCDDTHPWIGSKSGVRSKTTRPPIRA</sequence>